<organism evidence="3 4">
    <name type="scientific">Dentiscutata erythropus</name>
    <dbReference type="NCBI Taxonomy" id="1348616"/>
    <lineage>
        <taxon>Eukaryota</taxon>
        <taxon>Fungi</taxon>
        <taxon>Fungi incertae sedis</taxon>
        <taxon>Mucoromycota</taxon>
        <taxon>Glomeromycotina</taxon>
        <taxon>Glomeromycetes</taxon>
        <taxon>Diversisporales</taxon>
        <taxon>Gigasporaceae</taxon>
        <taxon>Dentiscutata</taxon>
    </lineage>
</organism>
<accession>A0A9N9GYI2</accession>
<gene>
    <name evidence="3" type="ORF">DERYTH_LOCUS9557</name>
</gene>
<evidence type="ECO:0000256" key="1">
    <source>
        <dbReference type="SAM" id="MobiDB-lite"/>
    </source>
</evidence>
<dbReference type="OrthoDB" id="2439314at2759"/>
<keyword evidence="2" id="KW-0472">Membrane</keyword>
<dbReference type="Proteomes" id="UP000789405">
    <property type="component" value="Unassembled WGS sequence"/>
</dbReference>
<dbReference type="EMBL" id="CAJVPY010005262">
    <property type="protein sequence ID" value="CAG8639122.1"/>
    <property type="molecule type" value="Genomic_DNA"/>
</dbReference>
<protein>
    <submittedName>
        <fullName evidence="3">8659_t:CDS:1</fullName>
    </submittedName>
</protein>
<keyword evidence="2" id="KW-1133">Transmembrane helix</keyword>
<keyword evidence="4" id="KW-1185">Reference proteome</keyword>
<proteinExistence type="predicted"/>
<evidence type="ECO:0000256" key="2">
    <source>
        <dbReference type="SAM" id="Phobius"/>
    </source>
</evidence>
<dbReference type="AlphaFoldDB" id="A0A9N9GYI2"/>
<name>A0A9N9GYI2_9GLOM</name>
<evidence type="ECO:0000313" key="4">
    <source>
        <dbReference type="Proteomes" id="UP000789405"/>
    </source>
</evidence>
<reference evidence="3" key="1">
    <citation type="submission" date="2021-06" db="EMBL/GenBank/DDBJ databases">
        <authorList>
            <person name="Kallberg Y."/>
            <person name="Tangrot J."/>
            <person name="Rosling A."/>
        </authorList>
    </citation>
    <scope>NUCLEOTIDE SEQUENCE</scope>
    <source>
        <strain evidence="3">MA453B</strain>
    </source>
</reference>
<evidence type="ECO:0000313" key="3">
    <source>
        <dbReference type="EMBL" id="CAG8639122.1"/>
    </source>
</evidence>
<feature type="region of interest" description="Disordered" evidence="1">
    <location>
        <begin position="135"/>
        <end position="166"/>
    </location>
</feature>
<feature type="compositionally biased region" description="Basic and acidic residues" evidence="1">
    <location>
        <begin position="148"/>
        <end position="166"/>
    </location>
</feature>
<comment type="caution">
    <text evidence="3">The sequence shown here is derived from an EMBL/GenBank/DDBJ whole genome shotgun (WGS) entry which is preliminary data.</text>
</comment>
<sequence length="166" mass="18402">MSADFSISSGCETCIGFLVGGSLLVAAFLGTAGITLVCLYCRRERGTSGSQADEEKSPPMNLNQLLHLSRPPSPHTFSNYLHNDLIVHHPFNNTALTTSESLNIDSWDKYIAYITMIPERPCLHYEIDENRVSLVTSESKPPASVKNDINDDEKIDKDRTKISQQS</sequence>
<feature type="transmembrane region" description="Helical" evidence="2">
    <location>
        <begin position="15"/>
        <end position="41"/>
    </location>
</feature>
<keyword evidence="2" id="KW-0812">Transmembrane</keyword>